<dbReference type="InterPro" id="IPR051262">
    <property type="entry name" value="SMP-30/CGR1_Lactonase"/>
</dbReference>
<protein>
    <submittedName>
        <fullName evidence="3">SMP-30/gluconolactonase/LRE family protein</fullName>
    </submittedName>
</protein>
<proteinExistence type="predicted"/>
<dbReference type="EMBL" id="JAAGOH010000003">
    <property type="protein sequence ID" value="NDY90439.1"/>
    <property type="molecule type" value="Genomic_DNA"/>
</dbReference>
<dbReference type="GO" id="GO:0016787">
    <property type="term" value="F:hydrolase activity"/>
    <property type="evidence" value="ECO:0007669"/>
    <property type="project" value="UniProtKB-KW"/>
</dbReference>
<comment type="caution">
    <text evidence="3">The sequence shown here is derived from an EMBL/GenBank/DDBJ whole genome shotgun (WGS) entry which is preliminary data.</text>
</comment>
<dbReference type="PANTHER" id="PTHR47572">
    <property type="entry name" value="LIPOPROTEIN-RELATED"/>
    <property type="match status" value="1"/>
</dbReference>
<dbReference type="Proteomes" id="UP000484255">
    <property type="component" value="Unassembled WGS sequence"/>
</dbReference>
<dbReference type="InterPro" id="IPR011042">
    <property type="entry name" value="6-blade_b-propeller_TolB-like"/>
</dbReference>
<evidence type="ECO:0000259" key="2">
    <source>
        <dbReference type="Pfam" id="PF08450"/>
    </source>
</evidence>
<evidence type="ECO:0000256" key="1">
    <source>
        <dbReference type="ARBA" id="ARBA00022801"/>
    </source>
</evidence>
<keyword evidence="1" id="KW-0378">Hydrolase</keyword>
<evidence type="ECO:0000313" key="4">
    <source>
        <dbReference type="Proteomes" id="UP000484255"/>
    </source>
</evidence>
<dbReference type="AlphaFoldDB" id="A0A7C9THA1"/>
<dbReference type="SUPFAM" id="SSF63829">
    <property type="entry name" value="Calcium-dependent phosphotriesterase"/>
    <property type="match status" value="1"/>
</dbReference>
<dbReference type="RefSeq" id="WP_163456287.1">
    <property type="nucleotide sequence ID" value="NZ_JAAGOH010000003.1"/>
</dbReference>
<dbReference type="Gene3D" id="2.120.10.30">
    <property type="entry name" value="TolB, C-terminal domain"/>
    <property type="match status" value="1"/>
</dbReference>
<keyword evidence="4" id="KW-1185">Reference proteome</keyword>
<dbReference type="PANTHER" id="PTHR47572:SF4">
    <property type="entry name" value="LACTONASE DRP35"/>
    <property type="match status" value="1"/>
</dbReference>
<feature type="domain" description="SMP-30/Gluconolactonase/LRE-like region" evidence="2">
    <location>
        <begin position="42"/>
        <end position="330"/>
    </location>
</feature>
<reference evidence="3 4" key="1">
    <citation type="submission" date="2020-02" db="EMBL/GenBank/DDBJ databases">
        <title>Ideonella bacterium strain TBM-1.</title>
        <authorList>
            <person name="Chen W.-M."/>
        </authorList>
    </citation>
    <scope>NUCLEOTIDE SEQUENCE [LARGE SCALE GENOMIC DNA]</scope>
    <source>
        <strain evidence="3 4">TBM-1</strain>
    </source>
</reference>
<name>A0A7C9THA1_9BURK</name>
<dbReference type="InterPro" id="IPR013658">
    <property type="entry name" value="SGL"/>
</dbReference>
<dbReference type="Pfam" id="PF08450">
    <property type="entry name" value="SGL"/>
    <property type="match status" value="1"/>
</dbReference>
<sequence length="349" mass="38525">MHVPFQPHARYPDPALQILDPAFLPLRLYSSTLEQVASGLRWAEGPVYFPGQQGGPGHLLVSDIPGNRILRFDETDGRFSVFRSPSNHANGHTRDRQGRLVSCEHSVTRRITRTEHDGTVTVLATGWQGQRFNAPNDIVVKSDGSIWFTDPLFGIQGWWEGEPATPELPGTWVFRLDPDSGEVTPVITDLGNPNGLAFSPDERYLYVVECRPSPWRSIWRYALSADGRTLDLAGAVRVVQATDHGALDGLRVDEQGNLWCGWGASSELADAPVTLNGRQVWLPAARSEDLDGVRVFSPEGRALAHLSLPERCANLCWGGPKGNRLYMAASHSVYAMHFNTRGAGWPDRA</sequence>
<organism evidence="3 4">
    <name type="scientific">Ideonella livida</name>
    <dbReference type="NCBI Taxonomy" id="2707176"/>
    <lineage>
        <taxon>Bacteria</taxon>
        <taxon>Pseudomonadati</taxon>
        <taxon>Pseudomonadota</taxon>
        <taxon>Betaproteobacteria</taxon>
        <taxon>Burkholderiales</taxon>
        <taxon>Sphaerotilaceae</taxon>
        <taxon>Ideonella</taxon>
    </lineage>
</organism>
<gene>
    <name evidence="3" type="ORF">G3A44_04415</name>
</gene>
<accession>A0A7C9THA1</accession>
<evidence type="ECO:0000313" key="3">
    <source>
        <dbReference type="EMBL" id="NDY90439.1"/>
    </source>
</evidence>